<keyword evidence="2" id="KW-0812">Transmembrane</keyword>
<feature type="transmembrane region" description="Helical" evidence="2">
    <location>
        <begin position="1347"/>
        <end position="1369"/>
    </location>
</feature>
<evidence type="ECO:0000313" key="5">
    <source>
        <dbReference type="EMBL" id="ODM95245.1"/>
    </source>
</evidence>
<feature type="chain" id="PRO_5012113743" description="CATSPERD/E C-terminal domain-containing protein" evidence="3">
    <location>
        <begin position="16"/>
        <end position="1457"/>
    </location>
</feature>
<feature type="domain" description="CATSPERD/E C-terminal" evidence="4">
    <location>
        <begin position="1205"/>
        <end position="1367"/>
    </location>
</feature>
<keyword evidence="2" id="KW-0472">Membrane</keyword>
<accession>A0A1D2MR96</accession>
<name>A0A1D2MR96_ORCCI</name>
<sequence>MIIAKLLSLSGLVKSDPVAVKKSFYCYYWMYRLIETARVGYVGDEVVPAVGRNGSYIIYDLYIWIAEPGAIPIQETEYDLAKLTVSSYSRILTKRFHSIGLFPCLRYAHSVIEIVKEIEFVNSYDQGNKFNSAPHWKAILKIHTDRIISTLSDIAFTVAARQNTASFGCFVGDTRAFISVRRFEFVKHQKVERTSINLDNSEIWYREKKLIKHQIKHIYGHGVQYVGNEWSKIFQPGTVRADMVIISNPCITQEFAFSVGGSLYVAEGMLERGASQTTRVHLLDFKFSEARFSDERYFRYYLRVFDVAFTPTHLAVLLADGSIILHSTSISQKGIARMTNAGKYRPSGFVKRRWCANTSTKKMSNTILPIFSRGGAIVILQLYPTEGNGSPVRMWVTPPSSSCLPEGVGFVGKARESAQVINETDIHYNEYVAVKRSNHKTGLKEDPLKPRPEPPPPPAINIEEEETFLLNQDQSLLNDPHYPPELTNPAAKVINDSPKNLNKAVIYVVEENEAEMRRVLKENGITNIPATNDPAKDDLGLYTVEFTAVEKQFILAVKFKAIEIPGNFSAAGRSDPFQMMITTATITNFPLRVKLPKDFRTQDERLNVLVPFPGIIILRSKPYSVPAVKSRDPVEDEEHKRELKGAKFVDYTPEIFTLSTAIPSYVIDFGDIFLYTSLESRFARPLHYFKWDTMDVKLKSGEPVKFEESSIKFTQPGRLYDAVVTEQGIISVLWRKRTSHLIQDDVECMKTVDGDTQTVAMGSVISLEGLREVKPFFRNDNVFQKATPEGEVIYGIYNVKPHAPFRNCRQHSDYEETKDDPHVCIQQPTEALLERPKFYFCAPSVPAPCRDPGFIDECDLKNLNSSIACLRRNTVICRKDRYDDGDFKRPSDAGASCNKMDSQVTGCFPKHSPREELRSVHILGTPFLSYLIGSLKTTRSLHPEAPSDVSKADDIDEPDVCPFASFNVYSTNFDFAEVGYMTRITGQISYLGKSIPTEADLIIEYDRSMGIVVEISSSVQEERDLTTIRKTIDISFEMTDYTLDELNSTTDYLFESLDYDDMRAREKSIAFSVTLRPTIVNMVCKNTDFFKTIQFNVGCNAFSQIRLISEATPFKRINWTDVLDESKGNFKWERDLSDPNSPNASIPRAHIFEKQVKGEFERQLCDKTRCVLPFFKLYQNEIFTVSYRDFVRPQFEQFLTVNSRRVSGNVVIYDLLGSKDFNLTVNQLRAGCYSNGELWYDTLLNSTKYIGVGTSIHENIYKYYKNCFNASELTNREQPYQLHSSAFYMFNLTNRNRIKFKRQRNQLFIFRAVVLNTYYNRFTYCKLLDTFFMVRVAGIPIPRQGLALWHCIVVILLVAGGFFLSYVFFYRFYTWKLDLGEVSGENRLDDQDETLSKQAWMIEDADLPVESDHLIATLANRHHIAEGVKSSLRKANDQEQSTKSRSTIVFEENRGGK</sequence>
<dbReference type="EMBL" id="LJIJ01000694">
    <property type="protein sequence ID" value="ODM95245.1"/>
    <property type="molecule type" value="Genomic_DNA"/>
</dbReference>
<gene>
    <name evidence="5" type="ORF">Ocin01_11426</name>
</gene>
<protein>
    <recommendedName>
        <fullName evidence="4">CATSPERD/E C-terminal domain-containing protein</fullName>
    </recommendedName>
</protein>
<dbReference type="Pfam" id="PF22850">
    <property type="entry name" value="CATSPERD-E_C"/>
    <property type="match status" value="1"/>
</dbReference>
<keyword evidence="6" id="KW-1185">Reference proteome</keyword>
<evidence type="ECO:0000256" key="2">
    <source>
        <dbReference type="SAM" id="Phobius"/>
    </source>
</evidence>
<reference evidence="5 6" key="1">
    <citation type="journal article" date="2016" name="Genome Biol. Evol.">
        <title>Gene Family Evolution Reflects Adaptation to Soil Environmental Stressors in the Genome of the Collembolan Orchesella cincta.</title>
        <authorList>
            <person name="Faddeeva-Vakhrusheva A."/>
            <person name="Derks M.F."/>
            <person name="Anvar S.Y."/>
            <person name="Agamennone V."/>
            <person name="Suring W."/>
            <person name="Smit S."/>
            <person name="van Straalen N.M."/>
            <person name="Roelofs D."/>
        </authorList>
    </citation>
    <scope>NUCLEOTIDE SEQUENCE [LARGE SCALE GENOMIC DNA]</scope>
    <source>
        <tissue evidence="5">Mixed pool</tissue>
    </source>
</reference>
<proteinExistence type="predicted"/>
<comment type="caution">
    <text evidence="5">The sequence shown here is derived from an EMBL/GenBank/DDBJ whole genome shotgun (WGS) entry which is preliminary data.</text>
</comment>
<feature type="region of interest" description="Disordered" evidence="1">
    <location>
        <begin position="1435"/>
        <end position="1457"/>
    </location>
</feature>
<evidence type="ECO:0000256" key="1">
    <source>
        <dbReference type="SAM" id="MobiDB-lite"/>
    </source>
</evidence>
<keyword evidence="2" id="KW-1133">Transmembrane helix</keyword>
<evidence type="ECO:0000259" key="4">
    <source>
        <dbReference type="Pfam" id="PF22850"/>
    </source>
</evidence>
<dbReference type="Proteomes" id="UP000094527">
    <property type="component" value="Unassembled WGS sequence"/>
</dbReference>
<organism evidence="5 6">
    <name type="scientific">Orchesella cincta</name>
    <name type="common">Springtail</name>
    <name type="synonym">Podura cincta</name>
    <dbReference type="NCBI Taxonomy" id="48709"/>
    <lineage>
        <taxon>Eukaryota</taxon>
        <taxon>Metazoa</taxon>
        <taxon>Ecdysozoa</taxon>
        <taxon>Arthropoda</taxon>
        <taxon>Hexapoda</taxon>
        <taxon>Collembola</taxon>
        <taxon>Entomobryomorpha</taxon>
        <taxon>Entomobryoidea</taxon>
        <taxon>Orchesellidae</taxon>
        <taxon>Orchesellinae</taxon>
        <taxon>Orchesella</taxon>
    </lineage>
</organism>
<dbReference type="OrthoDB" id="10556234at2759"/>
<evidence type="ECO:0000256" key="3">
    <source>
        <dbReference type="SAM" id="SignalP"/>
    </source>
</evidence>
<evidence type="ECO:0000313" key="6">
    <source>
        <dbReference type="Proteomes" id="UP000094527"/>
    </source>
</evidence>
<dbReference type="InterPro" id="IPR053814">
    <property type="entry name" value="CATSPERD/E_C"/>
</dbReference>
<feature type="signal peptide" evidence="3">
    <location>
        <begin position="1"/>
        <end position="15"/>
    </location>
</feature>
<keyword evidence="3" id="KW-0732">Signal</keyword>